<evidence type="ECO:0000313" key="1">
    <source>
        <dbReference type="EMBL" id="TDQ58114.1"/>
    </source>
</evidence>
<comment type="caution">
    <text evidence="1">The sequence shown here is derived from an EMBL/GenBank/DDBJ whole genome shotgun (WGS) entry which is preliminary data.</text>
</comment>
<accession>A0A4R6VIB9</accession>
<name>A0A4R6VIB9_9PAST</name>
<evidence type="ECO:0008006" key="3">
    <source>
        <dbReference type="Google" id="ProtNLM"/>
    </source>
</evidence>
<sequence length="277" mass="32280">MRRLKSKIKNGKKYKIRIGLWRRQNNLEIVWLDEQKRPHFIIPQLTAFTPSELSSHLETCLGQASAVLSYSYASALLPNHIWYKSLILPYQLSSQECERQCFHILEKELPIDLGELWFDYSIHPFHNSTRLDISAVRKNLAAEQLQSLSPFKIDILDDATNAILRAFRFLSRRPVTDNSLYIYQDGNLCLAVQEKKHCRHLLQATDRTPQELFELFYRRYPGAPETCYFYSTEPQAVCPALWHKIDTPIPFIALGAALWQRKSATERQLADADEMRP</sequence>
<evidence type="ECO:0000313" key="2">
    <source>
        <dbReference type="Proteomes" id="UP000295657"/>
    </source>
</evidence>
<organism evidence="1 2">
    <name type="scientific">Mesocricetibacter intestinalis</name>
    <dbReference type="NCBI Taxonomy" id="1521930"/>
    <lineage>
        <taxon>Bacteria</taxon>
        <taxon>Pseudomonadati</taxon>
        <taxon>Pseudomonadota</taxon>
        <taxon>Gammaproteobacteria</taxon>
        <taxon>Pasteurellales</taxon>
        <taxon>Pasteurellaceae</taxon>
        <taxon>Mesocricetibacter</taxon>
    </lineage>
</organism>
<dbReference type="AlphaFoldDB" id="A0A4R6VIB9"/>
<dbReference type="Proteomes" id="UP000295657">
    <property type="component" value="Unassembled WGS sequence"/>
</dbReference>
<gene>
    <name evidence="1" type="ORF">EDC45_1187</name>
</gene>
<dbReference type="EMBL" id="SNYQ01000003">
    <property type="protein sequence ID" value="TDQ58114.1"/>
    <property type="molecule type" value="Genomic_DNA"/>
</dbReference>
<keyword evidence="2" id="KW-1185">Reference proteome</keyword>
<reference evidence="1 2" key="1">
    <citation type="submission" date="2019-03" db="EMBL/GenBank/DDBJ databases">
        <title>Genomic Encyclopedia of Type Strains, Phase IV (KMG-IV): sequencing the most valuable type-strain genomes for metagenomic binning, comparative biology and taxonomic classification.</title>
        <authorList>
            <person name="Goeker M."/>
        </authorList>
    </citation>
    <scope>NUCLEOTIDE SEQUENCE [LARGE SCALE GENOMIC DNA]</scope>
    <source>
        <strain evidence="1 2">DSM 28403</strain>
    </source>
</reference>
<dbReference type="RefSeq" id="WP_133544425.1">
    <property type="nucleotide sequence ID" value="NZ_SNYQ01000003.1"/>
</dbReference>
<protein>
    <recommendedName>
        <fullName evidence="3">Competence protein A</fullName>
    </recommendedName>
</protein>
<proteinExistence type="predicted"/>
<dbReference type="OrthoDB" id="5686413at2"/>